<evidence type="ECO:0000313" key="2">
    <source>
        <dbReference type="Proteomes" id="UP001209755"/>
    </source>
</evidence>
<dbReference type="Proteomes" id="UP001209755">
    <property type="component" value="Unassembled WGS sequence"/>
</dbReference>
<name>A0ABT3HH07_9HYPH</name>
<protein>
    <submittedName>
        <fullName evidence="1">Transcriptional regulator of NAD metabolism</fullName>
    </submittedName>
</protein>
<gene>
    <name evidence="1" type="ORF">M2319_004000</name>
</gene>
<evidence type="ECO:0000313" key="1">
    <source>
        <dbReference type="EMBL" id="MCW2309644.1"/>
    </source>
</evidence>
<reference evidence="2" key="1">
    <citation type="submission" date="2023-07" db="EMBL/GenBank/DDBJ databases">
        <title>Genome sequencing of Purple Non-Sulfur Bacteria from various extreme environments.</title>
        <authorList>
            <person name="Mayer M."/>
        </authorList>
    </citation>
    <scope>NUCLEOTIDE SEQUENCE [LARGE SCALE GENOMIC DNA]</scope>
    <source>
        <strain evidence="2">DSM 17935</strain>
    </source>
</reference>
<proteinExistence type="predicted"/>
<dbReference type="RefSeq" id="WP_264603212.1">
    <property type="nucleotide sequence ID" value="NZ_JAOQNS010000013.1"/>
</dbReference>
<keyword evidence="2" id="KW-1185">Reference proteome</keyword>
<dbReference type="EMBL" id="JAOQNS010000013">
    <property type="protein sequence ID" value="MCW2309644.1"/>
    <property type="molecule type" value="Genomic_DNA"/>
</dbReference>
<comment type="caution">
    <text evidence="1">The sequence shown here is derived from an EMBL/GenBank/DDBJ whole genome shotgun (WGS) entry which is preliminary data.</text>
</comment>
<accession>A0ABT3HH07</accession>
<sequence>MPLKKLADDAVARIEKAVSTPLSEEQRAAVSRIVEQAMIDAVSETTQHYTDAARLHVGADEDKAHKFAEKVRRAEAALVSNLTGLR</sequence>
<organism evidence="1 2">
    <name type="scientific">Rhodobium gokarnense</name>
    <dbReference type="NCBI Taxonomy" id="364296"/>
    <lineage>
        <taxon>Bacteria</taxon>
        <taxon>Pseudomonadati</taxon>
        <taxon>Pseudomonadota</taxon>
        <taxon>Alphaproteobacteria</taxon>
        <taxon>Hyphomicrobiales</taxon>
        <taxon>Rhodobiaceae</taxon>
        <taxon>Rhodobium</taxon>
    </lineage>
</organism>